<dbReference type="PANTHER" id="PTHR13847">
    <property type="entry name" value="SARCOSINE DEHYDROGENASE-RELATED"/>
    <property type="match status" value="1"/>
</dbReference>
<dbReference type="OrthoDB" id="9794226at2"/>
<organism evidence="2 3">
    <name type="scientific">Sediminitomix flava</name>
    <dbReference type="NCBI Taxonomy" id="379075"/>
    <lineage>
        <taxon>Bacteria</taxon>
        <taxon>Pseudomonadati</taxon>
        <taxon>Bacteroidota</taxon>
        <taxon>Cytophagia</taxon>
        <taxon>Cytophagales</taxon>
        <taxon>Flammeovirgaceae</taxon>
        <taxon>Sediminitomix</taxon>
    </lineage>
</organism>
<feature type="domain" description="FAD dependent oxidoreductase" evidence="1">
    <location>
        <begin position="3"/>
        <end position="395"/>
    </location>
</feature>
<reference evidence="2 3" key="1">
    <citation type="submission" date="2018-03" db="EMBL/GenBank/DDBJ databases">
        <title>Genomic Encyclopedia of Archaeal and Bacterial Type Strains, Phase II (KMG-II): from individual species to whole genera.</title>
        <authorList>
            <person name="Goeker M."/>
        </authorList>
    </citation>
    <scope>NUCLEOTIDE SEQUENCE [LARGE SCALE GENOMIC DNA]</scope>
    <source>
        <strain evidence="2 3">DSM 28229</strain>
    </source>
</reference>
<dbReference type="InterPro" id="IPR036188">
    <property type="entry name" value="FAD/NAD-bd_sf"/>
</dbReference>
<dbReference type="Pfam" id="PF01266">
    <property type="entry name" value="DAO"/>
    <property type="match status" value="1"/>
</dbReference>
<comment type="caution">
    <text evidence="2">The sequence shown here is derived from an EMBL/GenBank/DDBJ whole genome shotgun (WGS) entry which is preliminary data.</text>
</comment>
<evidence type="ECO:0000259" key="1">
    <source>
        <dbReference type="Pfam" id="PF01266"/>
    </source>
</evidence>
<keyword evidence="3" id="KW-1185">Reference proteome</keyword>
<sequence>MEKVVIIGGGIIGLSSAYYLLKEGYDVTLIDKKDFKDGASQVNAGLIVPSHIVPLSAPGMIEKGIKWMFDSSSPFYLKPRLNLPLMKWGYRFYRSATKEHVSKCVPILRDFNVFSKELYQSLASELEFQLHGKGLLMLYRDAETEKEEIETAHLANKSGVKAEILSAQEVHNLQGGLIEDIRGGVYFPGDAHLNPSQVIQSLYQAILKLGGRVVSKETVQKIEWDSKGIRRVEGKSGAFYKADKFLFATGNWLPELTKQLGFSPLMQAGKGYSITKNQMEDKLQIPCILADESVAMTPIGDQMRVAGTMEINGANERISKKRVQGICSAVEKYFPNYKMELPSSENIQWGFRPCTPDGLPYLGKLKSHQNVFISAGHAMMGMSLGPASGKLLAELISGKELSLSIDAFNPNRFD</sequence>
<gene>
    <name evidence="2" type="ORF">BC781_101100</name>
</gene>
<dbReference type="Gene3D" id="3.30.9.10">
    <property type="entry name" value="D-Amino Acid Oxidase, subunit A, domain 2"/>
    <property type="match status" value="1"/>
</dbReference>
<dbReference type="EMBL" id="QGDO01000001">
    <property type="protein sequence ID" value="PWJ43754.1"/>
    <property type="molecule type" value="Genomic_DNA"/>
</dbReference>
<dbReference type="SUPFAM" id="SSF51905">
    <property type="entry name" value="FAD/NAD(P)-binding domain"/>
    <property type="match status" value="1"/>
</dbReference>
<dbReference type="RefSeq" id="WP_109615292.1">
    <property type="nucleotide sequence ID" value="NZ_QGDO01000001.1"/>
</dbReference>
<dbReference type="GO" id="GO:0005737">
    <property type="term" value="C:cytoplasm"/>
    <property type="evidence" value="ECO:0007669"/>
    <property type="project" value="TreeGrafter"/>
</dbReference>
<name>A0A315ZG80_SEDFL</name>
<dbReference type="InterPro" id="IPR006076">
    <property type="entry name" value="FAD-dep_OxRdtase"/>
</dbReference>
<accession>A0A315ZG80</accession>
<evidence type="ECO:0000313" key="2">
    <source>
        <dbReference type="EMBL" id="PWJ43754.1"/>
    </source>
</evidence>
<evidence type="ECO:0000313" key="3">
    <source>
        <dbReference type="Proteomes" id="UP000245535"/>
    </source>
</evidence>
<dbReference type="Proteomes" id="UP000245535">
    <property type="component" value="Unassembled WGS sequence"/>
</dbReference>
<dbReference type="AlphaFoldDB" id="A0A315ZG80"/>
<dbReference type="SUPFAM" id="SSF54373">
    <property type="entry name" value="FAD-linked reductases, C-terminal domain"/>
    <property type="match status" value="1"/>
</dbReference>
<proteinExistence type="predicted"/>
<protein>
    <submittedName>
        <fullName evidence="2">D-amino-acid dehydrogenase</fullName>
    </submittedName>
</protein>
<dbReference type="Gene3D" id="3.50.50.60">
    <property type="entry name" value="FAD/NAD(P)-binding domain"/>
    <property type="match status" value="2"/>
</dbReference>